<organism evidence="1 2">
    <name type="scientific">Leucogyrophana mollusca</name>
    <dbReference type="NCBI Taxonomy" id="85980"/>
    <lineage>
        <taxon>Eukaryota</taxon>
        <taxon>Fungi</taxon>
        <taxon>Dikarya</taxon>
        <taxon>Basidiomycota</taxon>
        <taxon>Agaricomycotina</taxon>
        <taxon>Agaricomycetes</taxon>
        <taxon>Agaricomycetidae</taxon>
        <taxon>Boletales</taxon>
        <taxon>Boletales incertae sedis</taxon>
        <taxon>Leucogyrophana</taxon>
    </lineage>
</organism>
<name>A0ACB8AXH3_9AGAM</name>
<gene>
    <name evidence="1" type="ORF">BV22DRAFT_980525</name>
</gene>
<proteinExistence type="predicted"/>
<sequence>NLPPQVHTHLSNLLCVGIIPGPNQPKDLESFLSPLDNECANLAHGVETFNAQEQSLFALHAYIIFKLGDIITIKRYLSIKGH</sequence>
<accession>A0ACB8AXH3</accession>
<reference evidence="1" key="1">
    <citation type="journal article" date="2021" name="New Phytol.">
        <title>Evolutionary innovations through gain and loss of genes in the ectomycorrhizal Boletales.</title>
        <authorList>
            <person name="Wu G."/>
            <person name="Miyauchi S."/>
            <person name="Morin E."/>
            <person name="Kuo A."/>
            <person name="Drula E."/>
            <person name="Varga T."/>
            <person name="Kohler A."/>
            <person name="Feng B."/>
            <person name="Cao Y."/>
            <person name="Lipzen A."/>
            <person name="Daum C."/>
            <person name="Hundley H."/>
            <person name="Pangilinan J."/>
            <person name="Johnson J."/>
            <person name="Barry K."/>
            <person name="LaButti K."/>
            <person name="Ng V."/>
            <person name="Ahrendt S."/>
            <person name="Min B."/>
            <person name="Choi I.G."/>
            <person name="Park H."/>
            <person name="Plett J.M."/>
            <person name="Magnuson J."/>
            <person name="Spatafora J.W."/>
            <person name="Nagy L.G."/>
            <person name="Henrissat B."/>
            <person name="Grigoriev I.V."/>
            <person name="Yang Z.L."/>
            <person name="Xu J."/>
            <person name="Martin F.M."/>
        </authorList>
    </citation>
    <scope>NUCLEOTIDE SEQUENCE</scope>
    <source>
        <strain evidence="1">KUC20120723A-06</strain>
    </source>
</reference>
<evidence type="ECO:0000313" key="2">
    <source>
        <dbReference type="Proteomes" id="UP000790709"/>
    </source>
</evidence>
<dbReference type="Proteomes" id="UP000790709">
    <property type="component" value="Unassembled WGS sequence"/>
</dbReference>
<comment type="caution">
    <text evidence="1">The sequence shown here is derived from an EMBL/GenBank/DDBJ whole genome shotgun (WGS) entry which is preliminary data.</text>
</comment>
<feature type="non-terminal residue" evidence="1">
    <location>
        <position position="82"/>
    </location>
</feature>
<feature type="non-terminal residue" evidence="1">
    <location>
        <position position="1"/>
    </location>
</feature>
<protein>
    <submittedName>
        <fullName evidence="1">Uncharacterized protein</fullName>
    </submittedName>
</protein>
<keyword evidence="2" id="KW-1185">Reference proteome</keyword>
<dbReference type="EMBL" id="MU266892">
    <property type="protein sequence ID" value="KAH7917945.1"/>
    <property type="molecule type" value="Genomic_DNA"/>
</dbReference>
<evidence type="ECO:0000313" key="1">
    <source>
        <dbReference type="EMBL" id="KAH7917945.1"/>
    </source>
</evidence>